<reference evidence="2 3" key="1">
    <citation type="submission" date="2021-01" db="EMBL/GenBank/DDBJ databases">
        <title>Actinoplanes sp. nov. LDG1-06 isolated from lichen.</title>
        <authorList>
            <person name="Saeng-In P."/>
            <person name="Phongsopitanun W."/>
            <person name="Kanchanasin P."/>
            <person name="Yuki M."/>
            <person name="Kudo T."/>
            <person name="Ohkuma M."/>
            <person name="Tanasupawat S."/>
        </authorList>
    </citation>
    <scope>NUCLEOTIDE SEQUENCE [LARGE SCALE GENOMIC DNA]</scope>
    <source>
        <strain evidence="2 3">LDG1-06</strain>
    </source>
</reference>
<gene>
    <name evidence="2" type="ORF">JIG36_12975</name>
</gene>
<organism evidence="2 3">
    <name type="scientific">Paractinoplanes ovalisporus</name>
    <dbReference type="NCBI Taxonomy" id="2810368"/>
    <lineage>
        <taxon>Bacteria</taxon>
        <taxon>Bacillati</taxon>
        <taxon>Actinomycetota</taxon>
        <taxon>Actinomycetes</taxon>
        <taxon>Micromonosporales</taxon>
        <taxon>Micromonosporaceae</taxon>
        <taxon>Paractinoplanes</taxon>
    </lineage>
</organism>
<feature type="compositionally biased region" description="Low complexity" evidence="1">
    <location>
        <begin position="33"/>
        <end position="42"/>
    </location>
</feature>
<protein>
    <recommendedName>
        <fullName evidence="4">Excalibur calcium-binding domain-containing protein</fullName>
    </recommendedName>
</protein>
<sequence length="175" mass="17404">MTARRVLPVVVAVLAAVVALFLALRPGPDRAAADSAAPVSAAPAPPARPAPSTSTSAAASPAPEGVAAAATAVTLSARPASSAAPAPFVQTFAAQPGVKPLPALASPTAPVSVPANVDGCDHGYGTRTQCVPWAFPPSVTDKCAWLTAQGFKSLTVHGTDRHKLDPDKNGIACDS</sequence>
<feature type="compositionally biased region" description="Low complexity" evidence="1">
    <location>
        <begin position="50"/>
        <end position="61"/>
    </location>
</feature>
<feature type="region of interest" description="Disordered" evidence="1">
    <location>
        <begin position="32"/>
        <end position="61"/>
    </location>
</feature>
<dbReference type="Proteomes" id="UP000632138">
    <property type="component" value="Unassembled WGS sequence"/>
</dbReference>
<evidence type="ECO:0000256" key="1">
    <source>
        <dbReference type="SAM" id="MobiDB-lite"/>
    </source>
</evidence>
<dbReference type="RefSeq" id="WP_203376359.1">
    <property type="nucleotide sequence ID" value="NZ_JAENHP010000003.1"/>
</dbReference>
<keyword evidence="3" id="KW-1185">Reference proteome</keyword>
<dbReference type="EMBL" id="JAENHP010000003">
    <property type="protein sequence ID" value="MBM2616470.1"/>
    <property type="molecule type" value="Genomic_DNA"/>
</dbReference>
<proteinExistence type="predicted"/>
<accession>A0ABS2A9F7</accession>
<evidence type="ECO:0008006" key="4">
    <source>
        <dbReference type="Google" id="ProtNLM"/>
    </source>
</evidence>
<evidence type="ECO:0000313" key="3">
    <source>
        <dbReference type="Proteomes" id="UP000632138"/>
    </source>
</evidence>
<comment type="caution">
    <text evidence="2">The sequence shown here is derived from an EMBL/GenBank/DDBJ whole genome shotgun (WGS) entry which is preliminary data.</text>
</comment>
<evidence type="ECO:0000313" key="2">
    <source>
        <dbReference type="EMBL" id="MBM2616470.1"/>
    </source>
</evidence>
<name>A0ABS2A9F7_9ACTN</name>